<dbReference type="Gene3D" id="3.40.50.2300">
    <property type="match status" value="1"/>
</dbReference>
<dbReference type="GO" id="GO:0003677">
    <property type="term" value="F:DNA binding"/>
    <property type="evidence" value="ECO:0007669"/>
    <property type="project" value="InterPro"/>
</dbReference>
<dbReference type="PROSITE" id="PS50110">
    <property type="entry name" value="RESPONSE_REGULATORY"/>
    <property type="match status" value="1"/>
</dbReference>
<dbReference type="PROSITE" id="PS50930">
    <property type="entry name" value="HTH_LYTTR"/>
    <property type="match status" value="1"/>
</dbReference>
<feature type="domain" description="Response regulatory" evidence="2">
    <location>
        <begin position="3"/>
        <end position="118"/>
    </location>
</feature>
<dbReference type="InterPro" id="IPR001789">
    <property type="entry name" value="Sig_transdc_resp-reg_receiver"/>
</dbReference>
<name>A0A4Q9FI20_9FLAO</name>
<dbReference type="PANTHER" id="PTHR37299">
    <property type="entry name" value="TRANSCRIPTIONAL REGULATOR-RELATED"/>
    <property type="match status" value="1"/>
</dbReference>
<keyword evidence="5" id="KW-1185">Reference proteome</keyword>
<dbReference type="Proteomes" id="UP000292372">
    <property type="component" value="Unassembled WGS sequence"/>
</dbReference>
<comment type="caution">
    <text evidence="1">Lacks conserved residue(s) required for the propagation of feature annotation.</text>
</comment>
<dbReference type="InterPro" id="IPR011006">
    <property type="entry name" value="CheY-like_superfamily"/>
</dbReference>
<evidence type="ECO:0000313" key="5">
    <source>
        <dbReference type="Proteomes" id="UP000292372"/>
    </source>
</evidence>
<dbReference type="InterPro" id="IPR007492">
    <property type="entry name" value="LytTR_DNA-bd_dom"/>
</dbReference>
<dbReference type="SUPFAM" id="SSF52172">
    <property type="entry name" value="CheY-like"/>
    <property type="match status" value="1"/>
</dbReference>
<dbReference type="RefSeq" id="WP_130938481.1">
    <property type="nucleotide sequence ID" value="NZ_BMEE01000001.1"/>
</dbReference>
<dbReference type="EMBL" id="SIRS01000009">
    <property type="protein sequence ID" value="TBN11971.1"/>
    <property type="molecule type" value="Genomic_DNA"/>
</dbReference>
<evidence type="ECO:0000259" key="2">
    <source>
        <dbReference type="PROSITE" id="PS50110"/>
    </source>
</evidence>
<dbReference type="Pfam" id="PF04397">
    <property type="entry name" value="LytTR"/>
    <property type="match status" value="1"/>
</dbReference>
<reference evidence="4 5" key="1">
    <citation type="journal article" date="2015" name="Int. J. Syst. Evol. Microbiol.">
        <title>Hyunsoonleella pacifica sp. nov., isolated from seawater of South Pacific Gyre.</title>
        <authorList>
            <person name="Gao X."/>
            <person name="Zhang Z."/>
            <person name="Dai X."/>
            <person name="Zhang X.H."/>
        </authorList>
    </citation>
    <scope>NUCLEOTIDE SEQUENCE [LARGE SCALE GENOMIC DNA]</scope>
    <source>
        <strain evidence="4 5">SW033</strain>
    </source>
</reference>
<dbReference type="OrthoDB" id="2168082at2"/>
<dbReference type="AlphaFoldDB" id="A0A4Q9FI20"/>
<accession>A0A4Q9FI20</accession>
<dbReference type="GO" id="GO:0000156">
    <property type="term" value="F:phosphorelay response regulator activity"/>
    <property type="evidence" value="ECO:0007669"/>
    <property type="project" value="InterPro"/>
</dbReference>
<proteinExistence type="predicted"/>
<protein>
    <submittedName>
        <fullName evidence="4">Response regulator transcription factor</fullName>
    </submittedName>
</protein>
<dbReference type="PANTHER" id="PTHR37299:SF1">
    <property type="entry name" value="STAGE 0 SPORULATION PROTEIN A HOMOLOG"/>
    <property type="match status" value="1"/>
</dbReference>
<sequence length="238" mass="27686">MTNYLLIEKDLKIINKITGILDDFPEFNCIGHSHNYEQSMDVVLREMPDLIFINIDVIKDAPFRLVNELKQYLKTDTEFIAISASKEKTYDAIKIGFFDYLLNPINGLDTRKAVIKYKKKRPTKAHKTICLKSYKDYKYLNVDEILFLRADNNTTDFHMNDGSVINAFKTLKTFESILPNNFLRVHKSYILNSNYVSRVNYGNSKCSLKKHKHNVPFTKTYKNNVECMINYLSPIASA</sequence>
<evidence type="ECO:0000256" key="1">
    <source>
        <dbReference type="PROSITE-ProRule" id="PRU00169"/>
    </source>
</evidence>
<organism evidence="4 5">
    <name type="scientific">Hyunsoonleella pacifica</name>
    <dbReference type="NCBI Taxonomy" id="1080224"/>
    <lineage>
        <taxon>Bacteria</taxon>
        <taxon>Pseudomonadati</taxon>
        <taxon>Bacteroidota</taxon>
        <taxon>Flavobacteriia</taxon>
        <taxon>Flavobacteriales</taxon>
        <taxon>Flavobacteriaceae</taxon>
    </lineage>
</organism>
<evidence type="ECO:0000259" key="3">
    <source>
        <dbReference type="PROSITE" id="PS50930"/>
    </source>
</evidence>
<dbReference type="SMART" id="SM00850">
    <property type="entry name" value="LytTR"/>
    <property type="match status" value="1"/>
</dbReference>
<evidence type="ECO:0000313" key="4">
    <source>
        <dbReference type="EMBL" id="TBN11971.1"/>
    </source>
</evidence>
<comment type="caution">
    <text evidence="4">The sequence shown here is derived from an EMBL/GenBank/DDBJ whole genome shotgun (WGS) entry which is preliminary data.</text>
</comment>
<gene>
    <name evidence="4" type="ORF">EYD46_17540</name>
</gene>
<feature type="domain" description="HTH LytTR-type" evidence="3">
    <location>
        <begin position="129"/>
        <end position="231"/>
    </location>
</feature>
<dbReference type="InterPro" id="IPR046947">
    <property type="entry name" value="LytR-like"/>
</dbReference>
<dbReference type="Gene3D" id="2.40.50.1020">
    <property type="entry name" value="LytTr DNA-binding domain"/>
    <property type="match status" value="1"/>
</dbReference>